<name>A0A165E569_9APHY</name>
<dbReference type="AlphaFoldDB" id="A0A165E569"/>
<reference evidence="1 2" key="1">
    <citation type="journal article" date="2016" name="Mol. Biol. Evol.">
        <title>Comparative Genomics of Early-Diverging Mushroom-Forming Fungi Provides Insights into the Origins of Lignocellulose Decay Capabilities.</title>
        <authorList>
            <person name="Nagy L.G."/>
            <person name="Riley R."/>
            <person name="Tritt A."/>
            <person name="Adam C."/>
            <person name="Daum C."/>
            <person name="Floudas D."/>
            <person name="Sun H."/>
            <person name="Yadav J.S."/>
            <person name="Pangilinan J."/>
            <person name="Larsson K.H."/>
            <person name="Matsuura K."/>
            <person name="Barry K."/>
            <person name="Labutti K."/>
            <person name="Kuo R."/>
            <person name="Ohm R.A."/>
            <person name="Bhattacharya S.S."/>
            <person name="Shirouzu T."/>
            <person name="Yoshinaga Y."/>
            <person name="Martin F.M."/>
            <person name="Grigoriev I.V."/>
            <person name="Hibbett D.S."/>
        </authorList>
    </citation>
    <scope>NUCLEOTIDE SEQUENCE [LARGE SCALE GENOMIC DNA]</scope>
    <source>
        <strain evidence="1 2">93-53</strain>
    </source>
</reference>
<dbReference type="InParanoid" id="A0A165E569"/>
<proteinExistence type="predicted"/>
<evidence type="ECO:0000313" key="2">
    <source>
        <dbReference type="Proteomes" id="UP000076871"/>
    </source>
</evidence>
<accession>A0A165E569</accession>
<sequence>MQFSNVSDAFIVGDDSSVVSRPLFLVSSSHKVQSARYGEPGKIAAHYTIADTRWIATHLGSGHRWSSDLRLPDAASSLRRLSCVKKRGNVTFPPCLNGLSLCYLPSVAPYLSTLRRISLAALFARAITELSCRRRGLTPSLLLWFLQRICSQLVLCPSAHNLEPWSSMRF</sequence>
<dbReference type="RefSeq" id="XP_040763997.1">
    <property type="nucleotide sequence ID" value="XM_040901503.1"/>
</dbReference>
<organism evidence="1 2">
    <name type="scientific">Laetiporus sulphureus 93-53</name>
    <dbReference type="NCBI Taxonomy" id="1314785"/>
    <lineage>
        <taxon>Eukaryota</taxon>
        <taxon>Fungi</taxon>
        <taxon>Dikarya</taxon>
        <taxon>Basidiomycota</taxon>
        <taxon>Agaricomycotina</taxon>
        <taxon>Agaricomycetes</taxon>
        <taxon>Polyporales</taxon>
        <taxon>Laetiporus</taxon>
    </lineage>
</organism>
<protein>
    <submittedName>
        <fullName evidence="1">Uncharacterized protein</fullName>
    </submittedName>
</protein>
<dbReference type="EMBL" id="KV427625">
    <property type="protein sequence ID" value="KZT06257.1"/>
    <property type="molecule type" value="Genomic_DNA"/>
</dbReference>
<dbReference type="Proteomes" id="UP000076871">
    <property type="component" value="Unassembled WGS sequence"/>
</dbReference>
<dbReference type="GeneID" id="63818535"/>
<evidence type="ECO:0000313" key="1">
    <source>
        <dbReference type="EMBL" id="KZT06257.1"/>
    </source>
</evidence>
<gene>
    <name evidence="1" type="ORF">LAESUDRAFT_186534</name>
</gene>
<keyword evidence="2" id="KW-1185">Reference proteome</keyword>